<organism evidence="1 2">
    <name type="scientific">Stylosanthes scabra</name>
    <dbReference type="NCBI Taxonomy" id="79078"/>
    <lineage>
        <taxon>Eukaryota</taxon>
        <taxon>Viridiplantae</taxon>
        <taxon>Streptophyta</taxon>
        <taxon>Embryophyta</taxon>
        <taxon>Tracheophyta</taxon>
        <taxon>Spermatophyta</taxon>
        <taxon>Magnoliopsida</taxon>
        <taxon>eudicotyledons</taxon>
        <taxon>Gunneridae</taxon>
        <taxon>Pentapetalae</taxon>
        <taxon>rosids</taxon>
        <taxon>fabids</taxon>
        <taxon>Fabales</taxon>
        <taxon>Fabaceae</taxon>
        <taxon>Papilionoideae</taxon>
        <taxon>50 kb inversion clade</taxon>
        <taxon>dalbergioids sensu lato</taxon>
        <taxon>Dalbergieae</taxon>
        <taxon>Pterocarpus clade</taxon>
        <taxon>Stylosanthes</taxon>
    </lineage>
</organism>
<evidence type="ECO:0000313" key="2">
    <source>
        <dbReference type="Proteomes" id="UP001341840"/>
    </source>
</evidence>
<comment type="caution">
    <text evidence="1">The sequence shown here is derived from an EMBL/GenBank/DDBJ whole genome shotgun (WGS) entry which is preliminary data.</text>
</comment>
<protein>
    <submittedName>
        <fullName evidence="1">Uncharacterized protein</fullName>
    </submittedName>
</protein>
<reference evidence="1 2" key="1">
    <citation type="journal article" date="2023" name="Plants (Basel)">
        <title>Bridging the Gap: Combining Genomics and Transcriptomics Approaches to Understand Stylosanthes scabra, an Orphan Legume from the Brazilian Caatinga.</title>
        <authorList>
            <person name="Ferreira-Neto J.R.C."/>
            <person name="da Silva M.D."/>
            <person name="Binneck E."/>
            <person name="de Melo N.F."/>
            <person name="da Silva R.H."/>
            <person name="de Melo A.L.T.M."/>
            <person name="Pandolfi V."/>
            <person name="Bustamante F.O."/>
            <person name="Brasileiro-Vidal A.C."/>
            <person name="Benko-Iseppon A.M."/>
        </authorList>
    </citation>
    <scope>NUCLEOTIDE SEQUENCE [LARGE SCALE GENOMIC DNA]</scope>
    <source>
        <tissue evidence="1">Leaves</tissue>
    </source>
</reference>
<sequence>MWIVSQRFWNKRLNKRSSIAANTGRVGLNVTQFEKADFESSGAFQHKGFGYLSGKKEETEKGYLIPQPLLLLTSILLLPPSTSLNLTLLLLPHVGPPRSLVPLGVTAIETRGKKGFELPKPP</sequence>
<dbReference type="EMBL" id="JASCZI010031614">
    <property type="protein sequence ID" value="MED6127124.1"/>
    <property type="molecule type" value="Genomic_DNA"/>
</dbReference>
<proteinExistence type="predicted"/>
<evidence type="ECO:0000313" key="1">
    <source>
        <dbReference type="EMBL" id="MED6127124.1"/>
    </source>
</evidence>
<dbReference type="Proteomes" id="UP001341840">
    <property type="component" value="Unassembled WGS sequence"/>
</dbReference>
<gene>
    <name evidence="1" type="ORF">PIB30_085126</name>
</gene>
<keyword evidence="2" id="KW-1185">Reference proteome</keyword>
<accession>A0ABU6RT82</accession>
<name>A0ABU6RT82_9FABA</name>